<evidence type="ECO:0000313" key="2">
    <source>
        <dbReference type="Proteomes" id="UP001168821"/>
    </source>
</evidence>
<proteinExistence type="predicted"/>
<dbReference type="Pfam" id="PF11901">
    <property type="entry name" value="DM9"/>
    <property type="match status" value="1"/>
</dbReference>
<reference evidence="1" key="1">
    <citation type="journal article" date="2023" name="G3 (Bethesda)">
        <title>Whole genome assemblies of Zophobas morio and Tenebrio molitor.</title>
        <authorList>
            <person name="Kaur S."/>
            <person name="Stinson S.A."/>
            <person name="diCenzo G.C."/>
        </authorList>
    </citation>
    <scope>NUCLEOTIDE SEQUENCE</scope>
    <source>
        <strain evidence="1">QUZm001</strain>
    </source>
</reference>
<organism evidence="1 2">
    <name type="scientific">Zophobas morio</name>
    <dbReference type="NCBI Taxonomy" id="2755281"/>
    <lineage>
        <taxon>Eukaryota</taxon>
        <taxon>Metazoa</taxon>
        <taxon>Ecdysozoa</taxon>
        <taxon>Arthropoda</taxon>
        <taxon>Hexapoda</taxon>
        <taxon>Insecta</taxon>
        <taxon>Pterygota</taxon>
        <taxon>Neoptera</taxon>
        <taxon>Endopterygota</taxon>
        <taxon>Coleoptera</taxon>
        <taxon>Polyphaga</taxon>
        <taxon>Cucujiformia</taxon>
        <taxon>Tenebrionidae</taxon>
        <taxon>Zophobas</taxon>
    </lineage>
</organism>
<dbReference type="Proteomes" id="UP001168821">
    <property type="component" value="Unassembled WGS sequence"/>
</dbReference>
<sequence length="190" mass="21263">MRDTAILKIQNEHHLKEKQGGIVAKLERGIHNLKSHIKRQESEEDHHWVYFTTLWDSPLPKNIVQGGVDVDGHAIYVGRAHYSGDLLPIKVIPEKKAGFAAYNCKEHQLCNFEVLCAKNVSWVLSHGGHTHRGALKGGHTSTGESLYIGRVHHEGSLTVGKIHPSHHVCYIPFGGEEIAYSEYEVLVLRA</sequence>
<evidence type="ECO:0000313" key="1">
    <source>
        <dbReference type="EMBL" id="KAJ3640788.1"/>
    </source>
</evidence>
<accession>A0AA38HN09</accession>
<name>A0AA38HN09_9CUCU</name>
<dbReference type="PANTHER" id="PTHR31649:SF10">
    <property type="entry name" value="IP19903P-RELATED"/>
    <property type="match status" value="1"/>
</dbReference>
<dbReference type="EMBL" id="JALNTZ010000009">
    <property type="protein sequence ID" value="KAJ3640788.1"/>
    <property type="molecule type" value="Genomic_DNA"/>
</dbReference>
<dbReference type="SMART" id="SM00696">
    <property type="entry name" value="DM9"/>
    <property type="match status" value="2"/>
</dbReference>
<evidence type="ECO:0008006" key="3">
    <source>
        <dbReference type="Google" id="ProtNLM"/>
    </source>
</evidence>
<comment type="caution">
    <text evidence="1">The sequence shown here is derived from an EMBL/GenBank/DDBJ whole genome shotgun (WGS) entry which is preliminary data.</text>
</comment>
<dbReference type="InterPro" id="IPR006616">
    <property type="entry name" value="DM9_repeat"/>
</dbReference>
<dbReference type="AlphaFoldDB" id="A0AA38HN09"/>
<protein>
    <recommendedName>
        <fullName evidence="3">Natterin-3</fullName>
    </recommendedName>
</protein>
<gene>
    <name evidence="1" type="ORF">Zmor_027329</name>
</gene>
<keyword evidence="2" id="KW-1185">Reference proteome</keyword>
<dbReference type="PANTHER" id="PTHR31649">
    <property type="entry name" value="AGAP009604-PA"/>
    <property type="match status" value="1"/>
</dbReference>